<dbReference type="PANTHER" id="PTHR35008">
    <property type="entry name" value="BLL4482 PROTEIN-RELATED"/>
    <property type="match status" value="1"/>
</dbReference>
<dbReference type="PANTHER" id="PTHR35008:SF8">
    <property type="entry name" value="ALCOHOL DEHYDROGENASE CYTOCHROME C SUBUNIT"/>
    <property type="match status" value="1"/>
</dbReference>
<feature type="domain" description="Cytochrome c" evidence="5">
    <location>
        <begin position="59"/>
        <end position="146"/>
    </location>
</feature>
<evidence type="ECO:0000256" key="3">
    <source>
        <dbReference type="ARBA" id="ARBA00023004"/>
    </source>
</evidence>
<protein>
    <submittedName>
        <fullName evidence="6">Cytochrome C</fullName>
    </submittedName>
</protein>
<evidence type="ECO:0000313" key="7">
    <source>
        <dbReference type="Proteomes" id="UP000264036"/>
    </source>
</evidence>
<keyword evidence="3 4" id="KW-0408">Iron</keyword>
<evidence type="ECO:0000313" key="6">
    <source>
        <dbReference type="EMBL" id="HBP28235.1"/>
    </source>
</evidence>
<dbReference type="Gene3D" id="1.10.760.10">
    <property type="entry name" value="Cytochrome c-like domain"/>
    <property type="match status" value="1"/>
</dbReference>
<reference evidence="6 7" key="1">
    <citation type="journal article" date="2018" name="Nat. Biotechnol.">
        <title>A standardized bacterial taxonomy based on genome phylogeny substantially revises the tree of life.</title>
        <authorList>
            <person name="Parks D.H."/>
            <person name="Chuvochina M."/>
            <person name="Waite D.W."/>
            <person name="Rinke C."/>
            <person name="Skarshewski A."/>
            <person name="Chaumeil P.A."/>
            <person name="Hugenholtz P."/>
        </authorList>
    </citation>
    <scope>NUCLEOTIDE SEQUENCE [LARGE SCALE GENOMIC DNA]</scope>
    <source>
        <strain evidence="6">UBA10707</strain>
    </source>
</reference>
<dbReference type="GO" id="GO:0046872">
    <property type="term" value="F:metal ion binding"/>
    <property type="evidence" value="ECO:0007669"/>
    <property type="project" value="UniProtKB-KW"/>
</dbReference>
<dbReference type="GO" id="GO:0009055">
    <property type="term" value="F:electron transfer activity"/>
    <property type="evidence" value="ECO:0007669"/>
    <property type="project" value="InterPro"/>
</dbReference>
<dbReference type="SUPFAM" id="SSF46626">
    <property type="entry name" value="Cytochrome c"/>
    <property type="match status" value="1"/>
</dbReference>
<dbReference type="Pfam" id="PF00034">
    <property type="entry name" value="Cytochrom_C"/>
    <property type="match status" value="1"/>
</dbReference>
<keyword evidence="1 4" id="KW-0349">Heme</keyword>
<dbReference type="PROSITE" id="PS51007">
    <property type="entry name" value="CYTC"/>
    <property type="match status" value="1"/>
</dbReference>
<name>A0A356LCI9_9BURK</name>
<dbReference type="InterPro" id="IPR051459">
    <property type="entry name" value="Cytochrome_c-type_DH"/>
</dbReference>
<dbReference type="EMBL" id="DOEK01000004">
    <property type="protein sequence ID" value="HBP28235.1"/>
    <property type="molecule type" value="Genomic_DNA"/>
</dbReference>
<evidence type="ECO:0000256" key="1">
    <source>
        <dbReference type="ARBA" id="ARBA00022617"/>
    </source>
</evidence>
<proteinExistence type="predicted"/>
<dbReference type="InterPro" id="IPR009056">
    <property type="entry name" value="Cyt_c-like_dom"/>
</dbReference>
<evidence type="ECO:0000256" key="2">
    <source>
        <dbReference type="ARBA" id="ARBA00022723"/>
    </source>
</evidence>
<organism evidence="6 7">
    <name type="scientific">Advenella kashmirensis</name>
    <dbReference type="NCBI Taxonomy" id="310575"/>
    <lineage>
        <taxon>Bacteria</taxon>
        <taxon>Pseudomonadati</taxon>
        <taxon>Pseudomonadota</taxon>
        <taxon>Betaproteobacteria</taxon>
        <taxon>Burkholderiales</taxon>
        <taxon>Alcaligenaceae</taxon>
    </lineage>
</organism>
<evidence type="ECO:0000256" key="4">
    <source>
        <dbReference type="PROSITE-ProRule" id="PRU00433"/>
    </source>
</evidence>
<keyword evidence="2 4" id="KW-0479">Metal-binding</keyword>
<dbReference type="Proteomes" id="UP000264036">
    <property type="component" value="Unassembled WGS sequence"/>
</dbReference>
<dbReference type="AlphaFoldDB" id="A0A356LCI9"/>
<sequence>MDGFKQFMLGACFMAMSSVIYAQQAHDFKGLGSPAGHEQIAGWNIDILPDGTGLPDGQGTVALGDKVYKTQCMSCHGVNLEGGLGPKLVGGQGSLASDKPVKTIGSYWPYATTIFDYVRRSMPFQSPQSLSNEDVYSVTAYLLSKNNIVPADATLDAKSLAAVKMPNRDNFYVDDRPDTKNTRCMTDCLKK</sequence>
<accession>A0A356LCI9</accession>
<dbReference type="GO" id="GO:0020037">
    <property type="term" value="F:heme binding"/>
    <property type="evidence" value="ECO:0007669"/>
    <property type="project" value="InterPro"/>
</dbReference>
<evidence type="ECO:0000259" key="5">
    <source>
        <dbReference type="PROSITE" id="PS51007"/>
    </source>
</evidence>
<gene>
    <name evidence="6" type="ORF">DD666_02330</name>
</gene>
<dbReference type="InterPro" id="IPR036909">
    <property type="entry name" value="Cyt_c-like_dom_sf"/>
</dbReference>
<comment type="caution">
    <text evidence="6">The sequence shown here is derived from an EMBL/GenBank/DDBJ whole genome shotgun (WGS) entry which is preliminary data.</text>
</comment>